<evidence type="ECO:0000259" key="11">
    <source>
        <dbReference type="PROSITE" id="PS51910"/>
    </source>
</evidence>
<reference evidence="12 13" key="1">
    <citation type="submission" date="2016-07" db="EMBL/GenBank/DDBJ databases">
        <title>Pervasive Adenine N6-methylation of Active Genes in Fungi.</title>
        <authorList>
            <consortium name="DOE Joint Genome Institute"/>
            <person name="Mondo S.J."/>
            <person name="Dannebaum R.O."/>
            <person name="Kuo R.C."/>
            <person name="Labutti K."/>
            <person name="Haridas S."/>
            <person name="Kuo A."/>
            <person name="Salamov A."/>
            <person name="Ahrendt S.R."/>
            <person name="Lipzen A."/>
            <person name="Sullivan W."/>
            <person name="Andreopoulos W.B."/>
            <person name="Clum A."/>
            <person name="Lindquist E."/>
            <person name="Daum C."/>
            <person name="Ramamoorthy G.K."/>
            <person name="Gryganskyi A."/>
            <person name="Culley D."/>
            <person name="Magnuson J.K."/>
            <person name="James T.Y."/>
            <person name="O'Malley M.A."/>
            <person name="Stajich J.E."/>
            <person name="Spatafora J.W."/>
            <person name="Visel A."/>
            <person name="Grigoriev I.V."/>
        </authorList>
    </citation>
    <scope>NUCLEOTIDE SEQUENCE [LARGE SCALE GENOMIC DNA]</scope>
    <source>
        <strain evidence="12 13">NRRL 2496</strain>
    </source>
</reference>
<dbReference type="SMART" id="SM00636">
    <property type="entry name" value="Glyco_18"/>
    <property type="match status" value="1"/>
</dbReference>
<dbReference type="PROSITE" id="PS01095">
    <property type="entry name" value="GH18_1"/>
    <property type="match status" value="1"/>
</dbReference>
<feature type="domain" description="GH18" evidence="11">
    <location>
        <begin position="48"/>
        <end position="409"/>
    </location>
</feature>
<feature type="transmembrane region" description="Helical" evidence="10">
    <location>
        <begin position="7"/>
        <end position="26"/>
    </location>
</feature>
<evidence type="ECO:0000313" key="12">
    <source>
        <dbReference type="EMBL" id="ORY92074.1"/>
    </source>
</evidence>
<dbReference type="Pfam" id="PF00704">
    <property type="entry name" value="Glyco_hydro_18"/>
    <property type="match status" value="1"/>
</dbReference>
<dbReference type="CDD" id="cd06548">
    <property type="entry name" value="GH18_chitinase"/>
    <property type="match status" value="1"/>
</dbReference>
<dbReference type="InterPro" id="IPR001579">
    <property type="entry name" value="Glyco_hydro_18_chit_AS"/>
</dbReference>
<keyword evidence="8" id="KW-0624">Polysaccharide degradation</keyword>
<comment type="caution">
    <text evidence="12">The sequence shown here is derived from an EMBL/GenBank/DDBJ whole genome shotgun (WGS) entry which is preliminary data.</text>
</comment>
<dbReference type="InterPro" id="IPR017853">
    <property type="entry name" value="GH"/>
</dbReference>
<keyword evidence="13" id="KW-1185">Reference proteome</keyword>
<dbReference type="SUPFAM" id="SSF54556">
    <property type="entry name" value="Chitinase insertion domain"/>
    <property type="match status" value="1"/>
</dbReference>
<dbReference type="InParanoid" id="A0A1X2H2Q1"/>
<dbReference type="PROSITE" id="PS51910">
    <property type="entry name" value="GH18_2"/>
    <property type="match status" value="1"/>
</dbReference>
<dbReference type="EC" id="3.2.1.14" evidence="3"/>
<evidence type="ECO:0000256" key="5">
    <source>
        <dbReference type="ARBA" id="ARBA00023024"/>
    </source>
</evidence>
<dbReference type="Gene3D" id="3.20.20.80">
    <property type="entry name" value="Glycosidases"/>
    <property type="match status" value="1"/>
</dbReference>
<dbReference type="OrthoDB" id="76388at2759"/>
<dbReference type="Proteomes" id="UP000242180">
    <property type="component" value="Unassembled WGS sequence"/>
</dbReference>
<dbReference type="InterPro" id="IPR050314">
    <property type="entry name" value="Glycosyl_Hydrlase_18"/>
</dbReference>
<dbReference type="AlphaFoldDB" id="A0A1X2H2Q1"/>
<keyword evidence="10" id="KW-0812">Transmembrane</keyword>
<organism evidence="12 13">
    <name type="scientific">Syncephalastrum racemosum</name>
    <name type="common">Filamentous fungus</name>
    <dbReference type="NCBI Taxonomy" id="13706"/>
    <lineage>
        <taxon>Eukaryota</taxon>
        <taxon>Fungi</taxon>
        <taxon>Fungi incertae sedis</taxon>
        <taxon>Mucoromycota</taxon>
        <taxon>Mucoromycotina</taxon>
        <taxon>Mucoromycetes</taxon>
        <taxon>Mucorales</taxon>
        <taxon>Syncephalastraceae</taxon>
        <taxon>Syncephalastrum</taxon>
    </lineage>
</organism>
<dbReference type="OMA" id="FIQHCQA"/>
<dbReference type="GO" id="GO:0008843">
    <property type="term" value="F:endochitinase activity"/>
    <property type="evidence" value="ECO:0007669"/>
    <property type="project" value="UniProtKB-EC"/>
</dbReference>
<dbReference type="InterPro" id="IPR011583">
    <property type="entry name" value="Chitinase_II/V-like_cat"/>
</dbReference>
<keyword evidence="7 9" id="KW-0326">Glycosidase</keyword>
<evidence type="ECO:0000256" key="3">
    <source>
        <dbReference type="ARBA" id="ARBA00012729"/>
    </source>
</evidence>
<evidence type="ECO:0000256" key="9">
    <source>
        <dbReference type="RuleBase" id="RU000489"/>
    </source>
</evidence>
<dbReference type="GO" id="GO:0000272">
    <property type="term" value="P:polysaccharide catabolic process"/>
    <property type="evidence" value="ECO:0007669"/>
    <property type="project" value="UniProtKB-KW"/>
</dbReference>
<evidence type="ECO:0000256" key="1">
    <source>
        <dbReference type="ARBA" id="ARBA00000822"/>
    </source>
</evidence>
<dbReference type="InterPro" id="IPR001223">
    <property type="entry name" value="Glyco_hydro18_cat"/>
</dbReference>
<evidence type="ECO:0000256" key="2">
    <source>
        <dbReference type="ARBA" id="ARBA00008682"/>
    </source>
</evidence>
<name>A0A1X2H2Q1_SYNRA</name>
<sequence length="429" mass="47815">MEQKRSVLCTVALVPTVVILLVLSWLHGSLYDEVAKQPDPEIIPSASYVIAGYFVNWGIYDRKYNVIDLEKKADKLSHVLYAFANVQDDGEVILGDAWADKDKHFPEDQTIDGKADQWIDGDDTNLYGNLKQFHLLKEKHRHLKVSLSIGGWSWSGNFSKIASDPVRRAHFASSAAEHMNDYGFDGIDIDWEMPQNDSEARSYVDLLTDLRGALGSDAIISVAVPCGPEDYRKLHLKEMDAYVDLFYLMAYDYAGSWDAQTGHQAALLGSKNELNDKNAVAYYAGAGVPNHKLVLGIPVYGRGFSNTDGVHAKFQGVPEGSWEVGSYDYKDLPQPGATEFVDRDVWASYSYDETTREFVTYDNPDVVQAKCDFVASTGMAGVMFWELSADSPAPQRSLVDAAYTALGGRLDTKINKMKYPESHFANIRE</sequence>
<evidence type="ECO:0000256" key="4">
    <source>
        <dbReference type="ARBA" id="ARBA00022801"/>
    </source>
</evidence>
<dbReference type="GO" id="GO:0008061">
    <property type="term" value="F:chitin binding"/>
    <property type="evidence" value="ECO:0007669"/>
    <property type="project" value="InterPro"/>
</dbReference>
<evidence type="ECO:0000256" key="10">
    <source>
        <dbReference type="SAM" id="Phobius"/>
    </source>
</evidence>
<dbReference type="GO" id="GO:0006032">
    <property type="term" value="P:chitin catabolic process"/>
    <property type="evidence" value="ECO:0007669"/>
    <property type="project" value="UniProtKB-KW"/>
</dbReference>
<keyword evidence="4 9" id="KW-0378">Hydrolase</keyword>
<dbReference type="FunFam" id="3.10.50.10:FF:000005">
    <property type="entry name" value="Endochitinase B1"/>
    <property type="match status" value="1"/>
</dbReference>
<gene>
    <name evidence="12" type="ORF">BCR43DRAFT_497745</name>
</gene>
<evidence type="ECO:0000256" key="6">
    <source>
        <dbReference type="ARBA" id="ARBA00023277"/>
    </source>
</evidence>
<dbReference type="GO" id="GO:0005576">
    <property type="term" value="C:extracellular region"/>
    <property type="evidence" value="ECO:0007669"/>
    <property type="project" value="TreeGrafter"/>
</dbReference>
<dbReference type="SUPFAM" id="SSF51445">
    <property type="entry name" value="(Trans)glycosidases"/>
    <property type="match status" value="1"/>
</dbReference>
<comment type="similarity">
    <text evidence="2">Belongs to the glycosyl hydrolase 18 family. Chitinase class V subfamily.</text>
</comment>
<keyword evidence="5" id="KW-0146">Chitin degradation</keyword>
<dbReference type="STRING" id="13706.A0A1X2H2Q1"/>
<evidence type="ECO:0000256" key="7">
    <source>
        <dbReference type="ARBA" id="ARBA00023295"/>
    </source>
</evidence>
<evidence type="ECO:0000313" key="13">
    <source>
        <dbReference type="Proteomes" id="UP000242180"/>
    </source>
</evidence>
<dbReference type="InterPro" id="IPR029070">
    <property type="entry name" value="Chitinase_insertion_sf"/>
</dbReference>
<dbReference type="Gene3D" id="3.10.50.10">
    <property type="match status" value="1"/>
</dbReference>
<keyword evidence="10" id="KW-1133">Transmembrane helix</keyword>
<protein>
    <recommendedName>
        <fullName evidence="3">chitinase</fullName>
        <ecNumber evidence="3">3.2.1.14</ecNumber>
    </recommendedName>
</protein>
<keyword evidence="10" id="KW-0472">Membrane</keyword>
<dbReference type="PANTHER" id="PTHR11177:SF317">
    <property type="entry name" value="CHITINASE 12-RELATED"/>
    <property type="match status" value="1"/>
</dbReference>
<dbReference type="EMBL" id="MCGN01000010">
    <property type="protein sequence ID" value="ORY92074.1"/>
    <property type="molecule type" value="Genomic_DNA"/>
</dbReference>
<dbReference type="PANTHER" id="PTHR11177">
    <property type="entry name" value="CHITINASE"/>
    <property type="match status" value="1"/>
</dbReference>
<proteinExistence type="inferred from homology"/>
<evidence type="ECO:0000256" key="8">
    <source>
        <dbReference type="ARBA" id="ARBA00023326"/>
    </source>
</evidence>
<accession>A0A1X2H2Q1</accession>
<keyword evidence="6" id="KW-0119">Carbohydrate metabolism</keyword>
<comment type="catalytic activity">
    <reaction evidence="1">
        <text>Random endo-hydrolysis of N-acetyl-beta-D-glucosaminide (1-&gt;4)-beta-linkages in chitin and chitodextrins.</text>
        <dbReference type="EC" id="3.2.1.14"/>
    </reaction>
</comment>